<keyword evidence="3" id="KW-1185">Reference proteome</keyword>
<evidence type="ECO:0000313" key="3">
    <source>
        <dbReference type="Proteomes" id="UP001165296"/>
    </source>
</evidence>
<dbReference type="EMBL" id="JAJADR010000004">
    <property type="protein sequence ID" value="MCB2409511.1"/>
    <property type="molecule type" value="Genomic_DNA"/>
</dbReference>
<feature type="chain" id="PRO_5046112103" evidence="1">
    <location>
        <begin position="24"/>
        <end position="132"/>
    </location>
</feature>
<organism evidence="2 3">
    <name type="scientific">Hymenobacter lucidus</name>
    <dbReference type="NCBI Taxonomy" id="2880930"/>
    <lineage>
        <taxon>Bacteria</taxon>
        <taxon>Pseudomonadati</taxon>
        <taxon>Bacteroidota</taxon>
        <taxon>Cytophagia</taxon>
        <taxon>Cytophagales</taxon>
        <taxon>Hymenobacteraceae</taxon>
        <taxon>Hymenobacter</taxon>
    </lineage>
</organism>
<dbReference type="RefSeq" id="WP_226177218.1">
    <property type="nucleotide sequence ID" value="NZ_JAJADR010000004.1"/>
</dbReference>
<gene>
    <name evidence="2" type="ORF">LGH74_16075</name>
</gene>
<feature type="signal peptide" evidence="1">
    <location>
        <begin position="1"/>
        <end position="23"/>
    </location>
</feature>
<protein>
    <submittedName>
        <fullName evidence="2">Uncharacterized protein</fullName>
    </submittedName>
</protein>
<keyword evidence="1" id="KW-0732">Signal</keyword>
<proteinExistence type="predicted"/>
<comment type="caution">
    <text evidence="2">The sequence shown here is derived from an EMBL/GenBank/DDBJ whole genome shotgun (WGS) entry which is preliminary data.</text>
</comment>
<dbReference type="Proteomes" id="UP001165296">
    <property type="component" value="Unassembled WGS sequence"/>
</dbReference>
<name>A0ABS8AUQ1_9BACT</name>
<reference evidence="2" key="1">
    <citation type="submission" date="2021-10" db="EMBL/GenBank/DDBJ databases">
        <authorList>
            <person name="Dean J.D."/>
            <person name="Kim M.K."/>
            <person name="Newey C.N."/>
            <person name="Stoker T.S."/>
            <person name="Thompson D.W."/>
            <person name="Grose J.H."/>
        </authorList>
    </citation>
    <scope>NUCLEOTIDE SEQUENCE</scope>
    <source>
        <strain evidence="2">BT178</strain>
    </source>
</reference>
<accession>A0ABS8AUQ1</accession>
<sequence length="132" mass="15054">MKHLPLALLVLLFSLQWPTSCVSQHKQIQPTTPIVTNDIYRTTDGIHYFRTDDKQPMNGTYDIYETETVPGHVDLDAVSSPIKVTGNRHSTGTFTKGLKTGVWRYYQGERKIKEETYRAGRPVSTRKCPCPK</sequence>
<evidence type="ECO:0000313" key="2">
    <source>
        <dbReference type="EMBL" id="MCB2409511.1"/>
    </source>
</evidence>
<evidence type="ECO:0000256" key="1">
    <source>
        <dbReference type="SAM" id="SignalP"/>
    </source>
</evidence>